<gene>
    <name evidence="2" type="ORF">OV079_10475</name>
</gene>
<dbReference type="Pfam" id="PF05685">
    <property type="entry name" value="Uma2"/>
    <property type="match status" value="1"/>
</dbReference>
<dbReference type="PANTHER" id="PTHR36558:SF1">
    <property type="entry name" value="RESTRICTION ENDONUCLEASE DOMAIN-CONTAINING PROTEIN-RELATED"/>
    <property type="match status" value="1"/>
</dbReference>
<dbReference type="GO" id="GO:0004519">
    <property type="term" value="F:endonuclease activity"/>
    <property type="evidence" value="ECO:0007669"/>
    <property type="project" value="UniProtKB-KW"/>
</dbReference>
<dbReference type="Proteomes" id="UP001150924">
    <property type="component" value="Unassembled WGS sequence"/>
</dbReference>
<keyword evidence="2" id="KW-0540">Nuclease</keyword>
<dbReference type="Gene3D" id="3.90.1570.10">
    <property type="entry name" value="tt1808, chain A"/>
    <property type="match status" value="1"/>
</dbReference>
<comment type="caution">
    <text evidence="2">The sequence shown here is derived from an EMBL/GenBank/DDBJ whole genome shotgun (WGS) entry which is preliminary data.</text>
</comment>
<dbReference type="InterPro" id="IPR012296">
    <property type="entry name" value="Nuclease_put_TT1808"/>
</dbReference>
<evidence type="ECO:0000313" key="3">
    <source>
        <dbReference type="Proteomes" id="UP001150924"/>
    </source>
</evidence>
<sequence>MGHPQPKSSTLVTLADFYALTWPDDLRRELHDGQIVAMAPPKNAHGTLVINLGAALKAALRGRRPCRVQTEAGILPPTREHSYYQADLLVTCEPSRPGERDVAAPLFVCEVLSESTELFDRRCKVPEYRAIASVREVLLVDSERMFVELHRRLDERRWLTEILQRPHDELALETAGVKLALVDLYEDVALPAANLELPL</sequence>
<dbReference type="PANTHER" id="PTHR36558">
    <property type="entry name" value="GLR1098 PROTEIN"/>
    <property type="match status" value="1"/>
</dbReference>
<dbReference type="AlphaFoldDB" id="A0A9X3IV83"/>
<evidence type="ECO:0000313" key="2">
    <source>
        <dbReference type="EMBL" id="MCY1005982.1"/>
    </source>
</evidence>
<dbReference type="SUPFAM" id="SSF52980">
    <property type="entry name" value="Restriction endonuclease-like"/>
    <property type="match status" value="1"/>
</dbReference>
<keyword evidence="2" id="KW-0255">Endonuclease</keyword>
<name>A0A9X3IV83_9BACT</name>
<protein>
    <submittedName>
        <fullName evidence="2">Uma2 family endonuclease</fullName>
    </submittedName>
</protein>
<evidence type="ECO:0000259" key="1">
    <source>
        <dbReference type="Pfam" id="PF05685"/>
    </source>
</evidence>
<proteinExistence type="predicted"/>
<reference evidence="2" key="1">
    <citation type="submission" date="2022-11" db="EMBL/GenBank/DDBJ databases">
        <title>Minimal conservation of predation-associated metabolite biosynthetic gene clusters underscores biosynthetic potential of Myxococcota including descriptions for ten novel species: Archangium lansinium sp. nov., Myxococcus landrumus sp. nov., Nannocystis bai.</title>
        <authorList>
            <person name="Ahearne A."/>
            <person name="Stevens C."/>
            <person name="Phillips K."/>
        </authorList>
    </citation>
    <scope>NUCLEOTIDE SEQUENCE</scope>
    <source>
        <strain evidence="2">Na p29</strain>
    </source>
</reference>
<organism evidence="2 3">
    <name type="scientific">Nannocystis pusilla</name>
    <dbReference type="NCBI Taxonomy" id="889268"/>
    <lineage>
        <taxon>Bacteria</taxon>
        <taxon>Pseudomonadati</taxon>
        <taxon>Myxococcota</taxon>
        <taxon>Polyangia</taxon>
        <taxon>Nannocystales</taxon>
        <taxon>Nannocystaceae</taxon>
        <taxon>Nannocystis</taxon>
    </lineage>
</organism>
<keyword evidence="2" id="KW-0378">Hydrolase</keyword>
<dbReference type="EMBL" id="JAPNKE010000002">
    <property type="protein sequence ID" value="MCY1005982.1"/>
    <property type="molecule type" value="Genomic_DNA"/>
</dbReference>
<dbReference type="RefSeq" id="WP_267767939.1">
    <property type="nucleotide sequence ID" value="NZ_JAPNKE010000002.1"/>
</dbReference>
<dbReference type="InterPro" id="IPR008538">
    <property type="entry name" value="Uma2"/>
</dbReference>
<dbReference type="InterPro" id="IPR011335">
    <property type="entry name" value="Restrct_endonuc-II-like"/>
</dbReference>
<accession>A0A9X3IV83</accession>
<dbReference type="CDD" id="cd06260">
    <property type="entry name" value="DUF820-like"/>
    <property type="match status" value="1"/>
</dbReference>
<keyword evidence="3" id="KW-1185">Reference proteome</keyword>
<feature type="domain" description="Putative restriction endonuclease" evidence="1">
    <location>
        <begin position="15"/>
        <end position="174"/>
    </location>
</feature>